<reference evidence="2 3" key="1">
    <citation type="journal article" date="2018" name="Front. Microbiol.">
        <title>Genome-Wide Analysis of Corynespora cassiicola Leaf Fall Disease Putative Effectors.</title>
        <authorList>
            <person name="Lopez D."/>
            <person name="Ribeiro S."/>
            <person name="Label P."/>
            <person name="Fumanal B."/>
            <person name="Venisse J.S."/>
            <person name="Kohler A."/>
            <person name="de Oliveira R.R."/>
            <person name="Labutti K."/>
            <person name="Lipzen A."/>
            <person name="Lail K."/>
            <person name="Bauer D."/>
            <person name="Ohm R.A."/>
            <person name="Barry K.W."/>
            <person name="Spatafora J."/>
            <person name="Grigoriev I.V."/>
            <person name="Martin F.M."/>
            <person name="Pujade-Renaud V."/>
        </authorList>
    </citation>
    <scope>NUCLEOTIDE SEQUENCE [LARGE SCALE GENOMIC DNA]</scope>
    <source>
        <strain evidence="2 3">Philippines</strain>
    </source>
</reference>
<protein>
    <submittedName>
        <fullName evidence="2">Uncharacterized protein</fullName>
    </submittedName>
</protein>
<dbReference type="OrthoDB" id="5201563at2759"/>
<evidence type="ECO:0000313" key="3">
    <source>
        <dbReference type="Proteomes" id="UP000240883"/>
    </source>
</evidence>
<dbReference type="Proteomes" id="UP000240883">
    <property type="component" value="Unassembled WGS sequence"/>
</dbReference>
<evidence type="ECO:0000313" key="2">
    <source>
        <dbReference type="EMBL" id="PSN64646.1"/>
    </source>
</evidence>
<gene>
    <name evidence="2" type="ORF">BS50DRAFT_678700</name>
</gene>
<feature type="region of interest" description="Disordered" evidence="1">
    <location>
        <begin position="58"/>
        <end position="77"/>
    </location>
</feature>
<keyword evidence="3" id="KW-1185">Reference proteome</keyword>
<organism evidence="2 3">
    <name type="scientific">Corynespora cassiicola Philippines</name>
    <dbReference type="NCBI Taxonomy" id="1448308"/>
    <lineage>
        <taxon>Eukaryota</taxon>
        <taxon>Fungi</taxon>
        <taxon>Dikarya</taxon>
        <taxon>Ascomycota</taxon>
        <taxon>Pezizomycotina</taxon>
        <taxon>Dothideomycetes</taxon>
        <taxon>Pleosporomycetidae</taxon>
        <taxon>Pleosporales</taxon>
        <taxon>Corynesporascaceae</taxon>
        <taxon>Corynespora</taxon>
    </lineage>
</organism>
<dbReference type="EMBL" id="KZ678138">
    <property type="protein sequence ID" value="PSN64646.1"/>
    <property type="molecule type" value="Genomic_DNA"/>
</dbReference>
<sequence>MSFISTTATSADFAQVVRSADSLTVVNDYSVASLQKPYAEAYEDEADDAYLTANCGVTGNEPDTNPPSWPSDHRRVPPHRPPFRHPEWVVIGGPLPMRIFLWDMFCGCQLLQWSYSLARTTGLHDRGLCMYKVANEW</sequence>
<accession>A0A2T2NHA7</accession>
<proteinExistence type="predicted"/>
<name>A0A2T2NHA7_CORCC</name>
<dbReference type="AlphaFoldDB" id="A0A2T2NHA7"/>
<evidence type="ECO:0000256" key="1">
    <source>
        <dbReference type="SAM" id="MobiDB-lite"/>
    </source>
</evidence>